<proteinExistence type="predicted"/>
<name>A0AC35U0A3_9BILA</name>
<dbReference type="Proteomes" id="UP000095286">
    <property type="component" value="Unplaced"/>
</dbReference>
<evidence type="ECO:0000313" key="1">
    <source>
        <dbReference type="Proteomes" id="UP000095286"/>
    </source>
</evidence>
<dbReference type="WBParaSite" id="RSKR_0000617500.1">
    <property type="protein sequence ID" value="RSKR_0000617500.1"/>
    <property type="gene ID" value="RSKR_0000617500"/>
</dbReference>
<evidence type="ECO:0000313" key="2">
    <source>
        <dbReference type="WBParaSite" id="RSKR_0000617500.1"/>
    </source>
</evidence>
<sequence>MYFKQIFLFSLFVVAIDSKKILVFNPKIGHSHVNFNGKIADILAERGHDVHVVTVEMDLDIKYPAAKVAKIYTIQSDPDVTRLLSNNSMKSSMWEMKESVFAQMELFSDFIEALGIQAKRVIENEALAKWVLSQKFDFAYSEASNVYMIGLFKAWKIPAYALGTATPLIDAYYPLFGIAFEPSHMPTYMNPYTNKMSFTERINNLISYSFTRIFFAYVRDIAGEDLINAKYGAGTFDYDKDLAACSFMFSNSQPYFELPTPKSGKMLEIGGIGIGEPVPLSDYWIQILNQRNHTILISFGSLAKSSKMPKLIKDGIIDTIRQLPDYTFVWKYETPEDGLVPKLDNLILSKWVPQNDLLNHPNLSLFVSHSGYNSINELAYRGKKTLVVPIFGDQLKNARLVERAGNGGIMNKKDLANSKIFKRNIVNVIENKEFDVNAKRLAKILNNRPISSKDLLIKHFEFAIEFGNPTMLDLETVNQGFIVYYMLDVLAAIFFTLAFIIYAIIFVIRFVYRKLFVSLKHKKD</sequence>
<reference evidence="2" key="1">
    <citation type="submission" date="2016-11" db="UniProtKB">
        <authorList>
            <consortium name="WormBaseParasite"/>
        </authorList>
    </citation>
    <scope>IDENTIFICATION</scope>
    <source>
        <strain evidence="2">KR3021</strain>
    </source>
</reference>
<protein>
    <submittedName>
        <fullName evidence="2">Glucuronosyltransferase</fullName>
    </submittedName>
</protein>
<accession>A0AC35U0A3</accession>
<organism evidence="1 2">
    <name type="scientific">Rhabditophanes sp. KR3021</name>
    <dbReference type="NCBI Taxonomy" id="114890"/>
    <lineage>
        <taxon>Eukaryota</taxon>
        <taxon>Metazoa</taxon>
        <taxon>Ecdysozoa</taxon>
        <taxon>Nematoda</taxon>
        <taxon>Chromadorea</taxon>
        <taxon>Rhabditida</taxon>
        <taxon>Tylenchina</taxon>
        <taxon>Panagrolaimomorpha</taxon>
        <taxon>Strongyloidoidea</taxon>
        <taxon>Alloionematidae</taxon>
        <taxon>Rhabditophanes</taxon>
    </lineage>
</organism>